<dbReference type="Proteomes" id="UP001058072">
    <property type="component" value="Chromosome"/>
</dbReference>
<dbReference type="PANTHER" id="PTHR30151:SF19">
    <property type="entry name" value="ABC TRANSPORTER PERMEASE"/>
    <property type="match status" value="1"/>
</dbReference>
<evidence type="ECO:0000256" key="3">
    <source>
        <dbReference type="ARBA" id="ARBA00022475"/>
    </source>
</evidence>
<evidence type="ECO:0000313" key="10">
    <source>
        <dbReference type="Proteomes" id="UP001058072"/>
    </source>
</evidence>
<feature type="transmembrane region" description="Helical" evidence="7">
    <location>
        <begin position="85"/>
        <end position="105"/>
    </location>
</feature>
<gene>
    <name evidence="9" type="ORF">J0J70_03150</name>
</gene>
<evidence type="ECO:0000256" key="4">
    <source>
        <dbReference type="ARBA" id="ARBA00022692"/>
    </source>
</evidence>
<evidence type="ECO:0000313" key="9">
    <source>
        <dbReference type="EMBL" id="UUF09016.1"/>
    </source>
</evidence>
<feature type="transmembrane region" description="Helical" evidence="7">
    <location>
        <begin position="28"/>
        <end position="50"/>
    </location>
</feature>
<dbReference type="InterPro" id="IPR035906">
    <property type="entry name" value="MetI-like_sf"/>
</dbReference>
<evidence type="ECO:0000256" key="7">
    <source>
        <dbReference type="RuleBase" id="RU363032"/>
    </source>
</evidence>
<keyword evidence="5 7" id="KW-1133">Transmembrane helix</keyword>
<feature type="domain" description="ABC transmembrane type-1" evidence="8">
    <location>
        <begin position="74"/>
        <end position="258"/>
    </location>
</feature>
<keyword evidence="4 7" id="KW-0812">Transmembrane</keyword>
<evidence type="ECO:0000256" key="5">
    <source>
        <dbReference type="ARBA" id="ARBA00022989"/>
    </source>
</evidence>
<feature type="transmembrane region" description="Helical" evidence="7">
    <location>
        <begin position="237"/>
        <end position="258"/>
    </location>
</feature>
<organism evidence="9 10">
    <name type="scientific">Turicibacter bilis</name>
    <dbReference type="NCBI Taxonomy" id="2735723"/>
    <lineage>
        <taxon>Bacteria</taxon>
        <taxon>Bacillati</taxon>
        <taxon>Bacillota</taxon>
        <taxon>Erysipelotrichia</taxon>
        <taxon>Erysipelotrichales</taxon>
        <taxon>Turicibacteraceae</taxon>
        <taxon>Turicibacter</taxon>
    </lineage>
</organism>
<protein>
    <submittedName>
        <fullName evidence="9">ABC transporter permease</fullName>
    </submittedName>
</protein>
<feature type="transmembrane region" description="Helical" evidence="7">
    <location>
        <begin position="207"/>
        <end position="230"/>
    </location>
</feature>
<keyword evidence="2 7" id="KW-0813">Transport</keyword>
<name>A0A9Q9CKT7_9FIRM</name>
<accession>A0A9Q9CKT7</accession>
<reference evidence="9" key="1">
    <citation type="submission" date="2021-03" db="EMBL/GenBank/DDBJ databases">
        <title>Comparative Genomics and Metabolomics in the genus Turicibacter.</title>
        <authorList>
            <person name="Maki J."/>
            <person name="Looft T."/>
        </authorList>
    </citation>
    <scope>NUCLEOTIDE SEQUENCE</scope>
    <source>
        <strain evidence="9">ISU324</strain>
    </source>
</reference>
<keyword evidence="6 7" id="KW-0472">Membrane</keyword>
<comment type="subcellular location">
    <subcellularLocation>
        <location evidence="1 7">Cell membrane</location>
        <topology evidence="1 7">Multi-pass membrane protein</topology>
    </subcellularLocation>
</comment>
<feature type="transmembrane region" description="Helical" evidence="7">
    <location>
        <begin position="117"/>
        <end position="137"/>
    </location>
</feature>
<dbReference type="Pfam" id="PF00528">
    <property type="entry name" value="BPD_transp_1"/>
    <property type="match status" value="1"/>
</dbReference>
<dbReference type="Gene3D" id="1.10.3720.10">
    <property type="entry name" value="MetI-like"/>
    <property type="match status" value="1"/>
</dbReference>
<dbReference type="GO" id="GO:0055085">
    <property type="term" value="P:transmembrane transport"/>
    <property type="evidence" value="ECO:0007669"/>
    <property type="project" value="InterPro"/>
</dbReference>
<dbReference type="PANTHER" id="PTHR30151">
    <property type="entry name" value="ALKANE SULFONATE ABC TRANSPORTER-RELATED, MEMBRANE SUBUNIT"/>
    <property type="match status" value="1"/>
</dbReference>
<sequence>MMKKEFKGSPGYLNYLKGIKKEAWHIHLLQLLFCVGFLILWELLASYGIIDDFLFSKPSAIWNLLIKYIENGEIFRHLGISLYEILVGLIIGTLGGLFIAICLWWSDKLAKVLDPFLVVLNALPKTALAPILIVWVGASVKGIVAIAVITSITVTIMSAYNYFTTVDEEKIRLMKSFGANKWQILTKLVLPANAINMINLLKINIGMTWVGVIVGEFIASRAGIGYLIVYGGQVFKLDIVMMGVFVLAIFTLIMYQGVSMLENYLRKKQSAKK</sequence>
<dbReference type="GO" id="GO:0005886">
    <property type="term" value="C:plasma membrane"/>
    <property type="evidence" value="ECO:0007669"/>
    <property type="project" value="UniProtKB-SubCell"/>
</dbReference>
<evidence type="ECO:0000256" key="2">
    <source>
        <dbReference type="ARBA" id="ARBA00022448"/>
    </source>
</evidence>
<proteinExistence type="inferred from homology"/>
<evidence type="ECO:0000256" key="1">
    <source>
        <dbReference type="ARBA" id="ARBA00004651"/>
    </source>
</evidence>
<dbReference type="EMBL" id="CP071250">
    <property type="protein sequence ID" value="UUF09016.1"/>
    <property type="molecule type" value="Genomic_DNA"/>
</dbReference>
<dbReference type="AlphaFoldDB" id="A0A9Q9CKT7"/>
<dbReference type="PROSITE" id="PS50928">
    <property type="entry name" value="ABC_TM1"/>
    <property type="match status" value="1"/>
</dbReference>
<feature type="transmembrane region" description="Helical" evidence="7">
    <location>
        <begin position="143"/>
        <end position="163"/>
    </location>
</feature>
<comment type="similarity">
    <text evidence="7">Belongs to the binding-protein-dependent transport system permease family.</text>
</comment>
<evidence type="ECO:0000256" key="6">
    <source>
        <dbReference type="ARBA" id="ARBA00023136"/>
    </source>
</evidence>
<evidence type="ECO:0000259" key="8">
    <source>
        <dbReference type="PROSITE" id="PS50928"/>
    </source>
</evidence>
<keyword evidence="3" id="KW-1003">Cell membrane</keyword>
<dbReference type="CDD" id="cd06261">
    <property type="entry name" value="TM_PBP2"/>
    <property type="match status" value="1"/>
</dbReference>
<dbReference type="SUPFAM" id="SSF161098">
    <property type="entry name" value="MetI-like"/>
    <property type="match status" value="1"/>
</dbReference>
<dbReference type="InterPro" id="IPR000515">
    <property type="entry name" value="MetI-like"/>
</dbReference>